<dbReference type="InterPro" id="IPR016160">
    <property type="entry name" value="Ald_DH_CS_CYS"/>
</dbReference>
<dbReference type="PROSITE" id="PS00070">
    <property type="entry name" value="ALDEHYDE_DEHYDR_CYS"/>
    <property type="match status" value="1"/>
</dbReference>
<keyword evidence="6" id="KW-0614">Plasmid</keyword>
<dbReference type="PROSITE" id="PS00687">
    <property type="entry name" value="ALDEHYDE_DEHYDR_GLU"/>
    <property type="match status" value="1"/>
</dbReference>
<gene>
    <name evidence="6" type="ORF">R1CP_37975</name>
</gene>
<sequence>MSTIDTTGLPEYQMYIDGAWVAAESGARYATTNPYTQEPWSTAPDAGAADVDRAVAAARAALTTGPWSTTTGAERARLMRTFADLLERDAAALGAIETTDNGKLLREMAAQMAYLPQWYRYYAGIAETLGGDTLPSDRPNFFIYTRREPVGVVGAILPWNSPLMLLAWKLAPALAAGCTLVVKPSDYTPASTLEFAQRMDEAGFPPGVFNVVTGTGLEVGKALAGHPGIDKIAFTGSTAVGIEVGRAALQNMTRVLLELGGKSAQLVFPDADLEAAANGVIAGVFAATGQTCLAGSRLLVHESIHDELVELIVRRAQTIVLGDPTDPATEMGPVANERQLDSVLGMIDKAVADGATVAVGGGQSPGRGGLFVEPTVLTDVRPDMPIAQEEVFGPVLAVTRFSTEDEALALANGTNYGLAAGVWTRDLQRAHRVAAAVTAGTVWINAYRVVGPGVPFGGFKGSGWGRENGPDAVLEFTETKAVWVELTGATRDPFTIG</sequence>
<protein>
    <submittedName>
        <fullName evidence="6">Aldehyde dehydrogenase family protein</fullName>
    </submittedName>
</protein>
<dbReference type="AlphaFoldDB" id="A0A1B1KHX2"/>
<reference evidence="6 7" key="1">
    <citation type="submission" date="2014-07" db="EMBL/GenBank/DDBJ databases">
        <authorList>
            <person name="Zhang J.E."/>
            <person name="Yang H."/>
            <person name="Guo J."/>
            <person name="Deng Z."/>
            <person name="Luo H."/>
            <person name="Luo M."/>
            <person name="Zhao B."/>
        </authorList>
    </citation>
    <scope>NUCLEOTIDE SEQUENCE [LARGE SCALE GENOMIC DNA]</scope>
    <source>
        <strain evidence="6 7">1CP</strain>
        <plasmid evidence="7">Plasmid pr1cp1</plasmid>
    </source>
</reference>
<organism evidence="6 7">
    <name type="scientific">Rhodococcus opacus</name>
    <name type="common">Nocardia opaca</name>
    <dbReference type="NCBI Taxonomy" id="37919"/>
    <lineage>
        <taxon>Bacteria</taxon>
        <taxon>Bacillati</taxon>
        <taxon>Actinomycetota</taxon>
        <taxon>Actinomycetes</taxon>
        <taxon>Mycobacteriales</taxon>
        <taxon>Nocardiaceae</taxon>
        <taxon>Rhodococcus</taxon>
    </lineage>
</organism>
<dbReference type="PATRIC" id="fig|37919.13.peg.7999"/>
<dbReference type="FunFam" id="3.40.605.10:FF:000007">
    <property type="entry name" value="NAD/NADP-dependent betaine aldehyde dehydrogenase"/>
    <property type="match status" value="1"/>
</dbReference>
<dbReference type="Proteomes" id="UP000186108">
    <property type="component" value="Plasmid pR1CP1"/>
</dbReference>
<dbReference type="PANTHER" id="PTHR11699">
    <property type="entry name" value="ALDEHYDE DEHYDROGENASE-RELATED"/>
    <property type="match status" value="1"/>
</dbReference>
<dbReference type="SUPFAM" id="SSF53720">
    <property type="entry name" value="ALDH-like"/>
    <property type="match status" value="1"/>
</dbReference>
<dbReference type="EMBL" id="CP009112">
    <property type="protein sequence ID" value="ANS32194.1"/>
    <property type="molecule type" value="Genomic_DNA"/>
</dbReference>
<dbReference type="FunFam" id="3.40.309.10:FF:000012">
    <property type="entry name" value="Betaine aldehyde dehydrogenase"/>
    <property type="match status" value="1"/>
</dbReference>
<evidence type="ECO:0000256" key="3">
    <source>
        <dbReference type="PROSITE-ProRule" id="PRU10007"/>
    </source>
</evidence>
<evidence type="ECO:0000256" key="4">
    <source>
        <dbReference type="RuleBase" id="RU003345"/>
    </source>
</evidence>
<keyword evidence="2 4" id="KW-0560">Oxidoreductase</keyword>
<proteinExistence type="inferred from homology"/>
<dbReference type="InterPro" id="IPR016163">
    <property type="entry name" value="Ald_DH_C"/>
</dbReference>
<dbReference type="Gene3D" id="3.40.309.10">
    <property type="entry name" value="Aldehyde Dehydrogenase, Chain A, domain 2"/>
    <property type="match status" value="1"/>
</dbReference>
<evidence type="ECO:0000313" key="7">
    <source>
        <dbReference type="Proteomes" id="UP000186108"/>
    </source>
</evidence>
<dbReference type="InterPro" id="IPR016162">
    <property type="entry name" value="Ald_DH_N"/>
</dbReference>
<evidence type="ECO:0000256" key="1">
    <source>
        <dbReference type="ARBA" id="ARBA00009986"/>
    </source>
</evidence>
<dbReference type="InterPro" id="IPR029510">
    <property type="entry name" value="Ald_DH_CS_GLU"/>
</dbReference>
<feature type="domain" description="Aldehyde dehydrogenase" evidence="5">
    <location>
        <begin position="20"/>
        <end position="482"/>
    </location>
</feature>
<dbReference type="GO" id="GO:0016620">
    <property type="term" value="F:oxidoreductase activity, acting on the aldehyde or oxo group of donors, NAD or NADP as acceptor"/>
    <property type="evidence" value="ECO:0007669"/>
    <property type="project" value="InterPro"/>
</dbReference>
<dbReference type="CDD" id="cd07114">
    <property type="entry name" value="ALDH_DhaS"/>
    <property type="match status" value="1"/>
</dbReference>
<dbReference type="RefSeq" id="WP_065493640.1">
    <property type="nucleotide sequence ID" value="NZ_CP009112.1"/>
</dbReference>
<dbReference type="Gene3D" id="3.40.605.10">
    <property type="entry name" value="Aldehyde Dehydrogenase, Chain A, domain 1"/>
    <property type="match status" value="1"/>
</dbReference>
<dbReference type="InterPro" id="IPR016161">
    <property type="entry name" value="Ald_DH/histidinol_DH"/>
</dbReference>
<accession>A0A1B1KHX2</accession>
<feature type="active site" evidence="3">
    <location>
        <position position="258"/>
    </location>
</feature>
<geneLocation type="plasmid" evidence="7">
    <name>pr1cp1</name>
</geneLocation>
<dbReference type="InterPro" id="IPR015590">
    <property type="entry name" value="Aldehyde_DH_dom"/>
</dbReference>
<name>A0A1B1KHX2_RHOOP</name>
<dbReference type="Pfam" id="PF00171">
    <property type="entry name" value="Aldedh"/>
    <property type="match status" value="1"/>
</dbReference>
<comment type="similarity">
    <text evidence="1 4">Belongs to the aldehyde dehydrogenase family.</text>
</comment>
<evidence type="ECO:0000256" key="2">
    <source>
        <dbReference type="ARBA" id="ARBA00023002"/>
    </source>
</evidence>
<evidence type="ECO:0000313" key="6">
    <source>
        <dbReference type="EMBL" id="ANS32194.1"/>
    </source>
</evidence>
<evidence type="ECO:0000259" key="5">
    <source>
        <dbReference type="Pfam" id="PF00171"/>
    </source>
</evidence>